<dbReference type="Gene3D" id="1.20.5.170">
    <property type="match status" value="1"/>
</dbReference>
<dbReference type="AlphaFoldDB" id="A0A8H4AMG6"/>
<evidence type="ECO:0000256" key="2">
    <source>
        <dbReference type="SAM" id="Phobius"/>
    </source>
</evidence>
<dbReference type="Proteomes" id="UP000439903">
    <property type="component" value="Unassembled WGS sequence"/>
</dbReference>
<dbReference type="EMBL" id="WTPW01000417">
    <property type="protein sequence ID" value="KAF0513117.1"/>
    <property type="molecule type" value="Genomic_DNA"/>
</dbReference>
<keyword evidence="2" id="KW-0472">Membrane</keyword>
<keyword evidence="2" id="KW-0812">Transmembrane</keyword>
<feature type="region of interest" description="Disordered" evidence="1">
    <location>
        <begin position="1"/>
        <end position="27"/>
    </location>
</feature>
<feature type="transmembrane region" description="Helical" evidence="2">
    <location>
        <begin position="37"/>
        <end position="58"/>
    </location>
</feature>
<protein>
    <submittedName>
        <fullName evidence="3">Uncharacterized protein</fullName>
    </submittedName>
</protein>
<comment type="caution">
    <text evidence="3">The sequence shown here is derived from an EMBL/GenBank/DDBJ whole genome shotgun (WGS) entry which is preliminary data.</text>
</comment>
<accession>A0A8H4AMG6</accession>
<keyword evidence="4" id="KW-1185">Reference proteome</keyword>
<reference evidence="3 4" key="1">
    <citation type="journal article" date="2019" name="Environ. Microbiol.">
        <title>At the nexus of three kingdoms: the genome of the mycorrhizal fungus Gigaspora margarita provides insights into plant, endobacterial and fungal interactions.</title>
        <authorList>
            <person name="Venice F."/>
            <person name="Ghignone S."/>
            <person name="Salvioli di Fossalunga A."/>
            <person name="Amselem J."/>
            <person name="Novero M."/>
            <person name="Xianan X."/>
            <person name="Sedzielewska Toro K."/>
            <person name="Morin E."/>
            <person name="Lipzen A."/>
            <person name="Grigoriev I.V."/>
            <person name="Henrissat B."/>
            <person name="Martin F.M."/>
            <person name="Bonfante P."/>
        </authorList>
    </citation>
    <scope>NUCLEOTIDE SEQUENCE [LARGE SCALE GENOMIC DNA]</scope>
    <source>
        <strain evidence="3 4">BEG34</strain>
    </source>
</reference>
<gene>
    <name evidence="3" type="ORF">F8M41_017827</name>
</gene>
<dbReference type="OrthoDB" id="2381103at2759"/>
<evidence type="ECO:0000313" key="3">
    <source>
        <dbReference type="EMBL" id="KAF0513117.1"/>
    </source>
</evidence>
<evidence type="ECO:0000256" key="1">
    <source>
        <dbReference type="SAM" id="MobiDB-lite"/>
    </source>
</evidence>
<name>A0A8H4AMG6_GIGMA</name>
<proteinExistence type="predicted"/>
<keyword evidence="2" id="KW-1133">Transmembrane helix</keyword>
<evidence type="ECO:0000313" key="4">
    <source>
        <dbReference type="Proteomes" id="UP000439903"/>
    </source>
</evidence>
<organism evidence="3 4">
    <name type="scientific">Gigaspora margarita</name>
    <dbReference type="NCBI Taxonomy" id="4874"/>
    <lineage>
        <taxon>Eukaryota</taxon>
        <taxon>Fungi</taxon>
        <taxon>Fungi incertae sedis</taxon>
        <taxon>Mucoromycota</taxon>
        <taxon>Glomeromycotina</taxon>
        <taxon>Glomeromycetes</taxon>
        <taxon>Diversisporales</taxon>
        <taxon>Gigasporaceae</taxon>
        <taxon>Gigaspora</taxon>
    </lineage>
</organism>
<sequence>MLKHARKTLHTVKRSARQYSTSSKDDSIASSLKAFDVVYYGTFIGTGASSIYGVWSIITSSLTPINEKLEKLDAKLDASEARLEARIGKLDEKVEKLDANVNYIKGYLRIQEIAPQTNDGS</sequence>
<feature type="compositionally biased region" description="Basic residues" evidence="1">
    <location>
        <begin position="1"/>
        <end position="16"/>
    </location>
</feature>